<sequence>MAEALHTQHETTSANVAAEFIDFTRAFGLVQEHCTEPEEGADEIQLHWRGERQDRETDCLHFRVTWGRETTTTAAITLVTLRDTPVANANEYTVQACRPQDSAGQSGQQSLEHPANTENLRRAFTGIIMAENSDQIDGHFTTPDRHLNPIMHILSGQHLSRKVIVNPGGRLQVTRVTEHFWRGQPWPLR</sequence>
<gene>
    <name evidence="1" type="ORF">Aory05_000904600</name>
</gene>
<keyword evidence="2" id="KW-1185">Reference proteome</keyword>
<organism evidence="1 2">
    <name type="scientific">Aspergillus oryzae var. brunneus</name>
    <dbReference type="NCBI Taxonomy" id="332754"/>
    <lineage>
        <taxon>Eukaryota</taxon>
        <taxon>Fungi</taxon>
        <taxon>Dikarya</taxon>
        <taxon>Ascomycota</taxon>
        <taxon>Pezizomycotina</taxon>
        <taxon>Eurotiomycetes</taxon>
        <taxon>Eurotiomycetidae</taxon>
        <taxon>Eurotiales</taxon>
        <taxon>Aspergillaceae</taxon>
        <taxon>Aspergillus</taxon>
        <taxon>Aspergillus subgen. Circumdati</taxon>
    </lineage>
</organism>
<dbReference type="EMBL" id="BSYB01000041">
    <property type="protein sequence ID" value="GMG50540.1"/>
    <property type="molecule type" value="Genomic_DNA"/>
</dbReference>
<evidence type="ECO:0000313" key="1">
    <source>
        <dbReference type="EMBL" id="GMG50540.1"/>
    </source>
</evidence>
<protein>
    <submittedName>
        <fullName evidence="1">Unnamed protein product</fullName>
    </submittedName>
</protein>
<comment type="caution">
    <text evidence="1">The sequence shown here is derived from an EMBL/GenBank/DDBJ whole genome shotgun (WGS) entry which is preliminary data.</text>
</comment>
<reference evidence="1" key="1">
    <citation type="submission" date="2023-04" db="EMBL/GenBank/DDBJ databases">
        <title>Aspergillus oryzae var. brunneus NBRC 4377.</title>
        <authorList>
            <person name="Ichikawa N."/>
            <person name="Sato H."/>
            <person name="Tonouchi N."/>
        </authorList>
    </citation>
    <scope>NUCLEOTIDE SEQUENCE</scope>
    <source>
        <strain evidence="1">NBRC 4377</strain>
    </source>
</reference>
<accession>A0ABQ6KY97</accession>
<proteinExistence type="predicted"/>
<evidence type="ECO:0000313" key="2">
    <source>
        <dbReference type="Proteomes" id="UP001165189"/>
    </source>
</evidence>
<name>A0ABQ6KY97_ASPOZ</name>
<dbReference type="Proteomes" id="UP001165189">
    <property type="component" value="Unassembled WGS sequence"/>
</dbReference>